<protein>
    <submittedName>
        <fullName evidence="4">DUF2147 domain-containing protein</fullName>
    </submittedName>
</protein>
<dbReference type="Gene3D" id="2.40.128.520">
    <property type="match status" value="1"/>
</dbReference>
<feature type="region of interest" description="Disordered" evidence="1">
    <location>
        <begin position="147"/>
        <end position="168"/>
    </location>
</feature>
<accession>A0ABU0W321</accession>
<keyword evidence="5" id="KW-1185">Reference proteome</keyword>
<dbReference type="EMBL" id="JAVDDT010000001">
    <property type="protein sequence ID" value="MDQ2068412.1"/>
    <property type="molecule type" value="Genomic_DNA"/>
</dbReference>
<dbReference type="PANTHER" id="PTHR36919:SF2">
    <property type="entry name" value="BLL6627 PROTEIN"/>
    <property type="match status" value="1"/>
</dbReference>
<dbReference type="PANTHER" id="PTHR36919">
    <property type="entry name" value="BLR1215 PROTEIN"/>
    <property type="match status" value="1"/>
</dbReference>
<gene>
    <name evidence="4" type="ORF">RBH19_00810</name>
</gene>
<comment type="caution">
    <text evidence="4">The sequence shown here is derived from an EMBL/GenBank/DDBJ whole genome shotgun (WGS) entry which is preliminary data.</text>
</comment>
<dbReference type="Pfam" id="PF09917">
    <property type="entry name" value="DUF2147"/>
    <property type="match status" value="1"/>
</dbReference>
<keyword evidence="2" id="KW-0732">Signal</keyword>
<proteinExistence type="predicted"/>
<dbReference type="RefSeq" id="WP_306726903.1">
    <property type="nucleotide sequence ID" value="NZ_JAVDDT010000001.1"/>
</dbReference>
<evidence type="ECO:0000259" key="3">
    <source>
        <dbReference type="Pfam" id="PF09917"/>
    </source>
</evidence>
<dbReference type="Proteomes" id="UP001239019">
    <property type="component" value="Unassembled WGS sequence"/>
</dbReference>
<feature type="chain" id="PRO_5046352879" evidence="2">
    <location>
        <begin position="21"/>
        <end position="168"/>
    </location>
</feature>
<organism evidence="4 5">
    <name type="scientific">Natronospira bacteriovora</name>
    <dbReference type="NCBI Taxonomy" id="3069753"/>
    <lineage>
        <taxon>Bacteria</taxon>
        <taxon>Pseudomonadati</taxon>
        <taxon>Pseudomonadota</taxon>
        <taxon>Gammaproteobacteria</taxon>
        <taxon>Natronospirales</taxon>
        <taxon>Natronospiraceae</taxon>
        <taxon>Natronospira</taxon>
    </lineage>
</organism>
<evidence type="ECO:0000256" key="2">
    <source>
        <dbReference type="SAM" id="SignalP"/>
    </source>
</evidence>
<sequence length="168" mass="18942">MNNHLLALLMSLLLSGAAIADPVEGRWWTEDGEAIVEIRLLDEGLAGRIIWLLEPRHPESHERAGQPLLDVENPEPEIRERPVLGLRILEGFERRREGDWRGGEVYDPENGRTYRARLRAVDEGAGLNLRGYVGTPMLGRTSHWKRLEGDIPSDRGQGIDDHDGKGEQ</sequence>
<reference evidence="4 5" key="1">
    <citation type="submission" date="2023-08" db="EMBL/GenBank/DDBJ databases">
        <title>Whole-genome sequencing of halo(alkali)philic microorganisms from hypersaline lakes.</title>
        <authorList>
            <person name="Sorokin D.Y."/>
            <person name="Abbas B."/>
            <person name="Merkel A.Y."/>
        </authorList>
    </citation>
    <scope>NUCLEOTIDE SEQUENCE [LARGE SCALE GENOMIC DNA]</scope>
    <source>
        <strain evidence="4 5">AB-CW4</strain>
    </source>
</reference>
<evidence type="ECO:0000313" key="5">
    <source>
        <dbReference type="Proteomes" id="UP001239019"/>
    </source>
</evidence>
<dbReference type="InterPro" id="IPR019223">
    <property type="entry name" value="DUF2147"/>
</dbReference>
<name>A0ABU0W321_9GAMM</name>
<evidence type="ECO:0000256" key="1">
    <source>
        <dbReference type="SAM" id="MobiDB-lite"/>
    </source>
</evidence>
<evidence type="ECO:0000313" key="4">
    <source>
        <dbReference type="EMBL" id="MDQ2068412.1"/>
    </source>
</evidence>
<feature type="signal peptide" evidence="2">
    <location>
        <begin position="1"/>
        <end position="20"/>
    </location>
</feature>
<feature type="domain" description="DUF2147" evidence="3">
    <location>
        <begin position="25"/>
        <end position="146"/>
    </location>
</feature>